<gene>
    <name evidence="1" type="ORF">GCM10008985_08780</name>
</gene>
<protein>
    <submittedName>
        <fullName evidence="1">Uncharacterized protein</fullName>
    </submittedName>
</protein>
<dbReference type="Proteomes" id="UP001500962">
    <property type="component" value="Unassembled WGS sequence"/>
</dbReference>
<dbReference type="EMBL" id="BAAADN010000017">
    <property type="protein sequence ID" value="GAA0455196.1"/>
    <property type="molecule type" value="Genomic_DNA"/>
</dbReference>
<dbReference type="AlphaFoldDB" id="A0AAV3SCK6"/>
<reference evidence="1" key="2">
    <citation type="submission" date="2023-12" db="EMBL/GenBank/DDBJ databases">
        <authorList>
            <person name="Sun Q."/>
            <person name="Inoue M."/>
        </authorList>
    </citation>
    <scope>NUCLEOTIDE SEQUENCE</scope>
    <source>
        <strain evidence="1">JCM 12289</strain>
    </source>
</reference>
<organism evidence="1 2">
    <name type="scientific">Halococcus dombrowskii</name>
    <dbReference type="NCBI Taxonomy" id="179637"/>
    <lineage>
        <taxon>Archaea</taxon>
        <taxon>Methanobacteriati</taxon>
        <taxon>Methanobacteriota</taxon>
        <taxon>Stenosarchaea group</taxon>
        <taxon>Halobacteria</taxon>
        <taxon>Halobacteriales</taxon>
        <taxon>Halococcaceae</taxon>
        <taxon>Halococcus</taxon>
    </lineage>
</organism>
<sequence length="144" mass="16426">MATNENAIGRFTGWYRQTPVSLEFWEGVLTDERLIWCFVGESFKSLLLRADMGTYGREEIDELPPDAIAEFDDRNAVVPVGSLRTIRLRPGSWFRRSSLTVEWNDGKFSLESTNGSDPQEKLVSTLSARDGFEHVDVFVDRSLF</sequence>
<accession>A0AAV3SCK6</accession>
<proteinExistence type="predicted"/>
<evidence type="ECO:0000313" key="2">
    <source>
        <dbReference type="Proteomes" id="UP001500962"/>
    </source>
</evidence>
<name>A0AAV3SCK6_HALDO</name>
<reference evidence="1" key="1">
    <citation type="journal article" date="2014" name="Int. J. Syst. Evol. Microbiol.">
        <title>Complete genome sequence of Corynebacterium casei LMG S-19264T (=DSM 44701T), isolated from a smear-ripened cheese.</title>
        <authorList>
            <consortium name="US DOE Joint Genome Institute (JGI-PGF)"/>
            <person name="Walter F."/>
            <person name="Albersmeier A."/>
            <person name="Kalinowski J."/>
            <person name="Ruckert C."/>
        </authorList>
    </citation>
    <scope>NUCLEOTIDE SEQUENCE</scope>
    <source>
        <strain evidence="1">JCM 12289</strain>
    </source>
</reference>
<comment type="caution">
    <text evidence="1">The sequence shown here is derived from an EMBL/GenBank/DDBJ whole genome shotgun (WGS) entry which is preliminary data.</text>
</comment>
<evidence type="ECO:0000313" key="1">
    <source>
        <dbReference type="EMBL" id="GAA0455196.1"/>
    </source>
</evidence>